<dbReference type="Gene3D" id="1.10.1760.20">
    <property type="match status" value="1"/>
</dbReference>
<dbReference type="EMBL" id="CP000830">
    <property type="protein sequence ID" value="ABV93870.1"/>
    <property type="molecule type" value="Genomic_DNA"/>
</dbReference>
<dbReference type="KEGG" id="dsh:Dshi_2134"/>
<comment type="subcellular location">
    <subcellularLocation>
        <location evidence="2">Cell membrane</location>
        <topology evidence="2">Multi-pass membrane protein</topology>
    </subcellularLocation>
</comment>
<dbReference type="PANTHER" id="PTHR34295:SF1">
    <property type="entry name" value="BIOTIN TRANSPORTER BIOY"/>
    <property type="match status" value="1"/>
</dbReference>
<protein>
    <recommendedName>
        <fullName evidence="2">Biotin transporter</fullName>
    </recommendedName>
</protein>
<dbReference type="InterPro" id="IPR003784">
    <property type="entry name" value="BioY"/>
</dbReference>
<dbReference type="PIRSF" id="PIRSF016661">
    <property type="entry name" value="BioY"/>
    <property type="match status" value="1"/>
</dbReference>
<feature type="transmembrane region" description="Helical" evidence="3">
    <location>
        <begin position="91"/>
        <end position="113"/>
    </location>
</feature>
<keyword evidence="2" id="KW-1003">Cell membrane</keyword>
<feature type="transmembrane region" description="Helical" evidence="3">
    <location>
        <begin position="165"/>
        <end position="191"/>
    </location>
</feature>
<sequence>MSTTTLSQAAFGETTLLRKALLVLGGSLFIAVAAQVSVPMFPVPMTLQMLAILLVGFAFGARLGAATVLVYLGQGLAGLPVFANGMNGLAFAGPTAGFLIGFVAVAYIAGLAAERGFAKGFVGTTVAALVASALVYIPGVAWPMLVASSFGIEGGWVGIGADKAWAWFMGPFLLGDAVKAVIAALIVSGAWKVLRRA</sequence>
<dbReference type="Proteomes" id="UP000006833">
    <property type="component" value="Chromosome"/>
</dbReference>
<evidence type="ECO:0000256" key="1">
    <source>
        <dbReference type="ARBA" id="ARBA00010692"/>
    </source>
</evidence>
<dbReference type="eggNOG" id="COG1268">
    <property type="taxonomic scope" value="Bacteria"/>
</dbReference>
<dbReference type="RefSeq" id="WP_012178802.1">
    <property type="nucleotide sequence ID" value="NC_009952.1"/>
</dbReference>
<dbReference type="AlphaFoldDB" id="A8LQK3"/>
<name>A8LQK3_DINSH</name>
<accession>A8LQK3</accession>
<feature type="transmembrane region" description="Helical" evidence="3">
    <location>
        <begin position="120"/>
        <end position="145"/>
    </location>
</feature>
<dbReference type="GO" id="GO:0005886">
    <property type="term" value="C:plasma membrane"/>
    <property type="evidence" value="ECO:0007669"/>
    <property type="project" value="UniProtKB-SubCell"/>
</dbReference>
<keyword evidence="3" id="KW-1133">Transmembrane helix</keyword>
<evidence type="ECO:0000313" key="4">
    <source>
        <dbReference type="EMBL" id="ABV93870.1"/>
    </source>
</evidence>
<dbReference type="GO" id="GO:0015225">
    <property type="term" value="F:biotin transmembrane transporter activity"/>
    <property type="evidence" value="ECO:0007669"/>
    <property type="project" value="UniProtKB-UniRule"/>
</dbReference>
<evidence type="ECO:0000256" key="2">
    <source>
        <dbReference type="PIRNR" id="PIRNR016661"/>
    </source>
</evidence>
<keyword evidence="3" id="KW-0812">Transmembrane</keyword>
<proteinExistence type="inferred from homology"/>
<evidence type="ECO:0000313" key="5">
    <source>
        <dbReference type="Proteomes" id="UP000006833"/>
    </source>
</evidence>
<organism evidence="4 5">
    <name type="scientific">Dinoroseobacter shibae (strain DSM 16493 / NCIMB 14021 / DFL 12)</name>
    <dbReference type="NCBI Taxonomy" id="398580"/>
    <lineage>
        <taxon>Bacteria</taxon>
        <taxon>Pseudomonadati</taxon>
        <taxon>Pseudomonadota</taxon>
        <taxon>Alphaproteobacteria</taxon>
        <taxon>Rhodobacterales</taxon>
        <taxon>Roseobacteraceae</taxon>
        <taxon>Dinoroseobacter</taxon>
    </lineage>
</organism>
<feature type="transmembrane region" description="Helical" evidence="3">
    <location>
        <begin position="50"/>
        <end position="71"/>
    </location>
</feature>
<keyword evidence="2" id="KW-0813">Transport</keyword>
<feature type="transmembrane region" description="Helical" evidence="3">
    <location>
        <begin position="20"/>
        <end position="38"/>
    </location>
</feature>
<gene>
    <name evidence="4" type="ordered locus">Dshi_2134</name>
</gene>
<keyword evidence="5" id="KW-1185">Reference proteome</keyword>
<dbReference type="STRING" id="398580.Dshi_2134"/>
<dbReference type="HOGENOM" id="CLU_077931_2_2_5"/>
<dbReference type="OrthoDB" id="9803495at2"/>
<evidence type="ECO:0000256" key="3">
    <source>
        <dbReference type="SAM" id="Phobius"/>
    </source>
</evidence>
<dbReference type="PANTHER" id="PTHR34295">
    <property type="entry name" value="BIOTIN TRANSPORTER BIOY"/>
    <property type="match status" value="1"/>
</dbReference>
<comment type="similarity">
    <text evidence="1 2">Belongs to the BioY family.</text>
</comment>
<keyword evidence="2 3" id="KW-0472">Membrane</keyword>
<reference evidence="5" key="1">
    <citation type="journal article" date="2010" name="ISME J.">
        <title>The complete genome sequence of the algal symbiont Dinoroseobacter shibae: a hitchhiker's guide to life in the sea.</title>
        <authorList>
            <person name="Wagner-Dobler I."/>
            <person name="Ballhausen B."/>
            <person name="Berger M."/>
            <person name="Brinkhoff T."/>
            <person name="Buchholz I."/>
            <person name="Bunk B."/>
            <person name="Cypionka H."/>
            <person name="Daniel R."/>
            <person name="Drepper T."/>
            <person name="Gerdts G."/>
            <person name="Hahnke S."/>
            <person name="Han C."/>
            <person name="Jahn D."/>
            <person name="Kalhoefer D."/>
            <person name="Kiss H."/>
            <person name="Klenk H.P."/>
            <person name="Kyrpides N."/>
            <person name="Liebl W."/>
            <person name="Liesegang H."/>
            <person name="Meincke L."/>
            <person name="Pati A."/>
            <person name="Petersen J."/>
            <person name="Piekarski T."/>
            <person name="Pommerenke C."/>
            <person name="Pradella S."/>
            <person name="Pukall R."/>
            <person name="Rabus R."/>
            <person name="Stackebrandt E."/>
            <person name="Thole S."/>
            <person name="Thompson L."/>
            <person name="Tielen P."/>
            <person name="Tomasch J."/>
            <person name="von Jan M."/>
            <person name="Wanphrut N."/>
            <person name="Wichels A."/>
            <person name="Zech H."/>
            <person name="Simon M."/>
        </authorList>
    </citation>
    <scope>NUCLEOTIDE SEQUENCE [LARGE SCALE GENOMIC DNA]</scope>
    <source>
        <strain evidence="5">DSM 16493 / NCIMB 14021 / DFL 12</strain>
    </source>
</reference>
<dbReference type="Pfam" id="PF02632">
    <property type="entry name" value="BioY"/>
    <property type="match status" value="1"/>
</dbReference>